<dbReference type="Proteomes" id="UP001169764">
    <property type="component" value="Unassembled WGS sequence"/>
</dbReference>
<dbReference type="EMBL" id="JAUOTP010000011">
    <property type="protein sequence ID" value="MDO6416553.1"/>
    <property type="molecule type" value="Genomic_DNA"/>
</dbReference>
<evidence type="ECO:0000313" key="8">
    <source>
        <dbReference type="Proteomes" id="UP001169764"/>
    </source>
</evidence>
<feature type="domain" description="FlgD/Vpr Ig-like" evidence="6">
    <location>
        <begin position="111"/>
        <end position="169"/>
    </location>
</feature>
<sequence>MTISTGNSYLDSLSNSASASTTATKSNSTIDQAGFLKLLTTQMTMQDPTAPMDNNQMVQQMATFSQVAGTTQMNTTLSSMADNIAASRFGSASNWVGHAALVQSDIAAAASNGAFAGEITLPDAASDVKLTLLDSSGQIVHQSDLGAHDAGAVNWSWDGKDANGNAVAGPVQMLVSAPAATGTGSVTATNAAWTEIASVQSPVSGTTKLVTALGSFAPSDIQAVS</sequence>
<dbReference type="Gene3D" id="2.30.30.910">
    <property type="match status" value="1"/>
</dbReference>
<keyword evidence="3 5" id="KW-1005">Bacterial flagellum biogenesis</keyword>
<comment type="function">
    <text evidence="4 5">Required for flagellar hook formation. May act as a scaffolding protein.</text>
</comment>
<dbReference type="InterPro" id="IPR025965">
    <property type="entry name" value="FlgD/Vpr_Ig-like"/>
</dbReference>
<dbReference type="Pfam" id="PF13860">
    <property type="entry name" value="FlgD_ig"/>
    <property type="match status" value="1"/>
</dbReference>
<evidence type="ECO:0000259" key="6">
    <source>
        <dbReference type="Pfam" id="PF13860"/>
    </source>
</evidence>
<dbReference type="InterPro" id="IPR005648">
    <property type="entry name" value="FlgD"/>
</dbReference>
<evidence type="ECO:0000256" key="1">
    <source>
        <dbReference type="ARBA" id="ARBA00010577"/>
    </source>
</evidence>
<keyword evidence="7" id="KW-0969">Cilium</keyword>
<dbReference type="Pfam" id="PF03963">
    <property type="entry name" value="FlgD"/>
    <property type="match status" value="1"/>
</dbReference>
<evidence type="ECO:0000256" key="2">
    <source>
        <dbReference type="ARBA" id="ARBA00016013"/>
    </source>
</evidence>
<accession>A0ABT8YDX4</accession>
<evidence type="ECO:0000256" key="3">
    <source>
        <dbReference type="ARBA" id="ARBA00022795"/>
    </source>
</evidence>
<evidence type="ECO:0000313" key="7">
    <source>
        <dbReference type="EMBL" id="MDO6416553.1"/>
    </source>
</evidence>
<proteinExistence type="inferred from homology"/>
<keyword evidence="7" id="KW-0282">Flagellum</keyword>
<comment type="similarity">
    <text evidence="1 5">Belongs to the FlgD family.</text>
</comment>
<organism evidence="7 8">
    <name type="scientific">Sphingomonas natans</name>
    <dbReference type="NCBI Taxonomy" id="3063330"/>
    <lineage>
        <taxon>Bacteria</taxon>
        <taxon>Pseudomonadati</taxon>
        <taxon>Pseudomonadota</taxon>
        <taxon>Alphaproteobacteria</taxon>
        <taxon>Sphingomonadales</taxon>
        <taxon>Sphingomonadaceae</taxon>
        <taxon>Sphingomonas</taxon>
    </lineage>
</organism>
<comment type="caution">
    <text evidence="7">The sequence shown here is derived from an EMBL/GenBank/DDBJ whole genome shotgun (WGS) entry which is preliminary data.</text>
</comment>
<reference evidence="7" key="1">
    <citation type="submission" date="2023-07" db="EMBL/GenBank/DDBJ databases">
        <authorList>
            <person name="Kim M."/>
        </authorList>
    </citation>
    <scope>NUCLEOTIDE SEQUENCE</scope>
    <source>
        <strain evidence="7">BIUV-7</strain>
    </source>
</reference>
<evidence type="ECO:0000256" key="4">
    <source>
        <dbReference type="ARBA" id="ARBA00024746"/>
    </source>
</evidence>
<keyword evidence="8" id="KW-1185">Reference proteome</keyword>
<name>A0ABT8YDX4_9SPHN</name>
<gene>
    <name evidence="7" type="ORF">Q4F19_19375</name>
</gene>
<keyword evidence="7" id="KW-0966">Cell projection</keyword>
<protein>
    <recommendedName>
        <fullName evidence="2 5">Basal-body rod modification protein FlgD</fullName>
    </recommendedName>
</protein>
<evidence type="ECO:0000256" key="5">
    <source>
        <dbReference type="RuleBase" id="RU362076"/>
    </source>
</evidence>
<dbReference type="RefSeq" id="WP_303546218.1">
    <property type="nucleotide sequence ID" value="NZ_JAUOTP010000011.1"/>
</dbReference>
<dbReference type="Gene3D" id="2.60.40.4070">
    <property type="match status" value="1"/>
</dbReference>